<dbReference type="InterPro" id="IPR000058">
    <property type="entry name" value="Znf_AN1"/>
</dbReference>
<evidence type="ECO:0000256" key="1">
    <source>
        <dbReference type="ARBA" id="ARBA00003732"/>
    </source>
</evidence>
<dbReference type="SMART" id="SM00154">
    <property type="entry name" value="ZnF_AN1"/>
    <property type="match status" value="1"/>
</dbReference>
<proteinExistence type="predicted"/>
<dbReference type="PROSITE" id="PS51039">
    <property type="entry name" value="ZF_AN1"/>
    <property type="match status" value="1"/>
</dbReference>
<evidence type="ECO:0000256" key="4">
    <source>
        <dbReference type="ARBA" id="ARBA00022833"/>
    </source>
</evidence>
<protein>
    <submittedName>
        <fullName evidence="7">Zinc finger a20 and an1 domain-containing stress-associated protein 9</fullName>
    </submittedName>
</protein>
<dbReference type="PANTHER" id="PTHR10634:SF98">
    <property type="entry name" value="ZINC FINGER A20 AND AN1 DOMAIN-CONTAINING STRESS-ASSOCIATED PROTEIN 3"/>
    <property type="match status" value="1"/>
</dbReference>
<dbReference type="Gene3D" id="4.10.1110.10">
    <property type="entry name" value="AN1-like Zinc finger"/>
    <property type="match status" value="1"/>
</dbReference>
<evidence type="ECO:0000256" key="5">
    <source>
        <dbReference type="PROSITE-ProRule" id="PRU00449"/>
    </source>
</evidence>
<keyword evidence="4" id="KW-0862">Zinc</keyword>
<evidence type="ECO:0000259" key="6">
    <source>
        <dbReference type="PROSITE" id="PS51039"/>
    </source>
</evidence>
<dbReference type="OrthoDB" id="428577at2759"/>
<name>A0A830BHC2_9LAMI</name>
<dbReference type="SUPFAM" id="SSF118310">
    <property type="entry name" value="AN1-like Zinc finger"/>
    <property type="match status" value="1"/>
</dbReference>
<dbReference type="EMBL" id="BMAC01000108">
    <property type="protein sequence ID" value="GFP85562.1"/>
    <property type="molecule type" value="Genomic_DNA"/>
</dbReference>
<reference evidence="7" key="1">
    <citation type="submission" date="2020-07" db="EMBL/GenBank/DDBJ databases">
        <title>Ethylene signaling mediates host invasion by parasitic plants.</title>
        <authorList>
            <person name="Yoshida S."/>
        </authorList>
    </citation>
    <scope>NUCLEOTIDE SEQUENCE</scope>
    <source>
        <strain evidence="7">Okayama</strain>
    </source>
</reference>
<evidence type="ECO:0000256" key="2">
    <source>
        <dbReference type="ARBA" id="ARBA00022723"/>
    </source>
</evidence>
<keyword evidence="8" id="KW-1185">Reference proteome</keyword>
<evidence type="ECO:0000256" key="3">
    <source>
        <dbReference type="ARBA" id="ARBA00022771"/>
    </source>
</evidence>
<evidence type="ECO:0000313" key="8">
    <source>
        <dbReference type="Proteomes" id="UP000653305"/>
    </source>
</evidence>
<evidence type="ECO:0000313" key="7">
    <source>
        <dbReference type="EMBL" id="GFP85562.1"/>
    </source>
</evidence>
<keyword evidence="3 5" id="KW-0863">Zinc-finger</keyword>
<dbReference type="InterPro" id="IPR035896">
    <property type="entry name" value="AN1-like_Znf"/>
</dbReference>
<organism evidence="7 8">
    <name type="scientific">Phtheirospermum japonicum</name>
    <dbReference type="NCBI Taxonomy" id="374723"/>
    <lineage>
        <taxon>Eukaryota</taxon>
        <taxon>Viridiplantae</taxon>
        <taxon>Streptophyta</taxon>
        <taxon>Embryophyta</taxon>
        <taxon>Tracheophyta</taxon>
        <taxon>Spermatophyta</taxon>
        <taxon>Magnoliopsida</taxon>
        <taxon>eudicotyledons</taxon>
        <taxon>Gunneridae</taxon>
        <taxon>Pentapetalae</taxon>
        <taxon>asterids</taxon>
        <taxon>lamiids</taxon>
        <taxon>Lamiales</taxon>
        <taxon>Orobanchaceae</taxon>
        <taxon>Orobanchaceae incertae sedis</taxon>
        <taxon>Phtheirospermum</taxon>
    </lineage>
</organism>
<dbReference type="Proteomes" id="UP000653305">
    <property type="component" value="Unassembled WGS sequence"/>
</dbReference>
<sequence>MAKSTTLIIREEQVSAIPSNDDQSKLDDVKKGRCGLCKKKVRLLGFDCRCGDTFCGTHRYPQAHDCGFDFKEVGRILIQMENPFVKADKIVDRI</sequence>
<accession>A0A830BHC2</accession>
<keyword evidence="2" id="KW-0479">Metal-binding</keyword>
<comment type="caution">
    <text evidence="7">The sequence shown here is derived from an EMBL/GenBank/DDBJ whole genome shotgun (WGS) entry which is preliminary data.</text>
</comment>
<dbReference type="FunFam" id="4.10.1110.10:FF:000001">
    <property type="entry name" value="Zinc finger AN1-type containing 6"/>
    <property type="match status" value="1"/>
</dbReference>
<gene>
    <name evidence="7" type="ORF">PHJA_000699900</name>
</gene>
<dbReference type="AlphaFoldDB" id="A0A830BHC2"/>
<comment type="function">
    <text evidence="1">May be involved in environmental stress response.</text>
</comment>
<dbReference type="InterPro" id="IPR050652">
    <property type="entry name" value="AN1_A20_ZnFinger"/>
</dbReference>
<dbReference type="Pfam" id="PF01428">
    <property type="entry name" value="zf-AN1"/>
    <property type="match status" value="1"/>
</dbReference>
<dbReference type="GO" id="GO:0008270">
    <property type="term" value="F:zinc ion binding"/>
    <property type="evidence" value="ECO:0007669"/>
    <property type="project" value="UniProtKB-KW"/>
</dbReference>
<feature type="domain" description="AN1-type" evidence="6">
    <location>
        <begin position="28"/>
        <end position="74"/>
    </location>
</feature>
<dbReference type="PANTHER" id="PTHR10634">
    <property type="entry name" value="AN1-TYPE ZINC FINGER PROTEIN"/>
    <property type="match status" value="1"/>
</dbReference>